<dbReference type="EMBL" id="HE580237">
    <property type="protein sequence ID" value="CCD22159.1"/>
    <property type="molecule type" value="Genomic_DNA"/>
</dbReference>
<keyword evidence="2" id="KW-1185">Reference proteome</keyword>
<protein>
    <submittedName>
        <fullName evidence="1">Uncharacterized protein</fullName>
    </submittedName>
</protein>
<name>G3CAW0_APOV1</name>
<sequence>MASRRKGEGREEALPLVDPFEEDIDWEAAAEDEVTGAHKIAIQLLAAPKGRAKLTLSDLSGGEVRAIATLRSIAQVIPDPVMLAYIDNYLLLKRSQKRQGVKEILAIVGAKGLRVLQAIRLGRTRTVREEEF</sequence>
<organismHost>
    <name type="scientific">Aeropyrum pernix</name>
    <dbReference type="NCBI Taxonomy" id="56636"/>
</organismHost>
<dbReference type="Proteomes" id="UP000008911">
    <property type="component" value="Segment"/>
</dbReference>
<accession>G3CAW0</accession>
<proteinExistence type="predicted"/>
<dbReference type="GeneID" id="26131615"/>
<dbReference type="RefSeq" id="YP_009177669.1">
    <property type="nucleotide sequence ID" value="NC_028256.1"/>
</dbReference>
<dbReference type="KEGG" id="vg:26131615"/>
<organism evidence="1 2">
    <name type="scientific">Aeropyrum pernix ovoid virus 1</name>
    <name type="common">APOV1</name>
    <dbReference type="NCBI Taxonomy" id="1032474"/>
    <lineage>
        <taxon>Viruses</taxon>
        <taxon>Viruses incertae sedis</taxon>
        <taxon>Guttaviridae</taxon>
        <taxon>Betaguttavirus</taxon>
    </lineage>
</organism>
<reference evidence="1 2" key="1">
    <citation type="journal article" date="2011" name="J. Bacteriol.">
        <title>Provirus Induction in Hyperthermophilic Archaea: Characterization of Aeropyrum pernix Spindle-Shaped Virus 1 and Aeropyrum pernix Ovoid Virus 1.</title>
        <authorList>
            <person name="Mochizuki T."/>
            <person name="Sako Y."/>
            <person name="Prangishvili D."/>
        </authorList>
    </citation>
    <scope>NUCLEOTIDE SEQUENCE [LARGE SCALE GENOMIC DNA]</scope>
</reference>
<evidence type="ECO:0000313" key="1">
    <source>
        <dbReference type="EMBL" id="CCD22159.1"/>
    </source>
</evidence>
<evidence type="ECO:0000313" key="2">
    <source>
        <dbReference type="Proteomes" id="UP000008911"/>
    </source>
</evidence>